<dbReference type="Gene3D" id="3.40.190.10">
    <property type="entry name" value="Periplasmic binding protein-like II"/>
    <property type="match status" value="2"/>
</dbReference>
<feature type="signal peptide" evidence="1">
    <location>
        <begin position="1"/>
        <end position="22"/>
    </location>
</feature>
<evidence type="ECO:0000256" key="1">
    <source>
        <dbReference type="SAM" id="SignalP"/>
    </source>
</evidence>
<gene>
    <name evidence="2" type="ORF">BEH84_00331</name>
</gene>
<proteinExistence type="predicted"/>
<dbReference type="EMBL" id="MCGI01000001">
    <property type="protein sequence ID" value="ODM12617.1"/>
    <property type="molecule type" value="Genomic_DNA"/>
</dbReference>
<dbReference type="PANTHER" id="PTHR43649:SF12">
    <property type="entry name" value="DIACETYLCHITOBIOSE BINDING PROTEIN DASA"/>
    <property type="match status" value="1"/>
</dbReference>
<dbReference type="GeneID" id="93305069"/>
<dbReference type="PANTHER" id="PTHR43649">
    <property type="entry name" value="ARABINOSE-BINDING PROTEIN-RELATED"/>
    <property type="match status" value="1"/>
</dbReference>
<sequence>MRKNGKRILAMLLAAVMTASLAGCGKGGETASGTAGNDNGGQEAAGQDEVVTLKMFIRNQSKYTGLQEDPVAKYIEEKLGIRIELTVDSSLGNTTAQTSTFNELLATKLASNDLDDIMDFGSPSGNPEILNNLNRAVEAGMIIPLDDLVAEYTENLSTDPRLTIRNDYRREHMYNDGKFYSVGGWGGMGLDQLPGAANWVRWDLYKEMGYPDVETDEDYLEMLKEMQDSYPETPGGEKVYAIGGAFADPQGMGDGFVNRDYPLSKGYEPLEGNYAVYLNHATKQVEAPLQDPDSFFWNGVKLYYKANQMGILDPGAVTMSSAEYTEKINKGAYLSAVNGWQVMNKEAILDGLGMKDAGYMPMRPLEDVVSLSVYWESVVGGNEFAITSKCKYPEKAIQFLDWCMSEEGSRMITQGAEGMAYTMDGDVPSVTQQYLDDNAGGTVDMAETYGKWKYAGINAFQHIDVDSNGYYIQPEQIPNVDNYSAVKKDALSFYGTESFTDYFTQYKNRAGEKLPNVIWSTYTSGIGSKPDDIKQKYAQINEYMYKQIFKMIYAKDDAEYEALQNEAMEKVGELGVDDVVKWYQDRFAQLHTDLDPLIDQAMKAYGVE</sequence>
<evidence type="ECO:0000313" key="2">
    <source>
        <dbReference type="EMBL" id="ODM12617.1"/>
    </source>
</evidence>
<dbReference type="SUPFAM" id="SSF53850">
    <property type="entry name" value="Periplasmic binding protein-like II"/>
    <property type="match status" value="1"/>
</dbReference>
<organism evidence="2 3">
    <name type="scientific">Eisenbergiella tayi</name>
    <dbReference type="NCBI Taxonomy" id="1432052"/>
    <lineage>
        <taxon>Bacteria</taxon>
        <taxon>Bacillati</taxon>
        <taxon>Bacillota</taxon>
        <taxon>Clostridia</taxon>
        <taxon>Lachnospirales</taxon>
        <taxon>Lachnospiraceae</taxon>
        <taxon>Eisenbergiella</taxon>
    </lineage>
</organism>
<dbReference type="RefSeq" id="WP_069155521.1">
    <property type="nucleotide sequence ID" value="NZ_DBFYTC010000088.1"/>
</dbReference>
<protein>
    <recommendedName>
        <fullName evidence="4">Lipoprotein LipO</fullName>
    </recommendedName>
</protein>
<accession>A0A1E3AV82</accession>
<reference evidence="2 3" key="1">
    <citation type="submission" date="2016-07" db="EMBL/GenBank/DDBJ databases">
        <title>Characterization of isolates of Eisenbergiella tayi derived from blood cultures, using whole genome sequencing.</title>
        <authorList>
            <person name="Burdz T."/>
            <person name="Wiebe D."/>
            <person name="Huynh C."/>
            <person name="Bernard K."/>
        </authorList>
    </citation>
    <scope>NUCLEOTIDE SEQUENCE [LARGE SCALE GENOMIC DNA]</scope>
    <source>
        <strain evidence="2 3">NML 120489</strain>
    </source>
</reference>
<name>A0A1E3AV82_9FIRM</name>
<feature type="chain" id="PRO_5038466715" description="Lipoprotein LipO" evidence="1">
    <location>
        <begin position="23"/>
        <end position="608"/>
    </location>
</feature>
<evidence type="ECO:0008006" key="4">
    <source>
        <dbReference type="Google" id="ProtNLM"/>
    </source>
</evidence>
<dbReference type="AlphaFoldDB" id="A0A1E3AV82"/>
<dbReference type="PROSITE" id="PS51257">
    <property type="entry name" value="PROKAR_LIPOPROTEIN"/>
    <property type="match status" value="1"/>
</dbReference>
<dbReference type="Proteomes" id="UP000095003">
    <property type="component" value="Unassembled WGS sequence"/>
</dbReference>
<evidence type="ECO:0000313" key="3">
    <source>
        <dbReference type="Proteomes" id="UP000095003"/>
    </source>
</evidence>
<comment type="caution">
    <text evidence="2">The sequence shown here is derived from an EMBL/GenBank/DDBJ whole genome shotgun (WGS) entry which is preliminary data.</text>
</comment>
<keyword evidence="1" id="KW-0732">Signal</keyword>
<dbReference type="InterPro" id="IPR050490">
    <property type="entry name" value="Bact_solute-bd_prot1"/>
</dbReference>